<evidence type="ECO:0008006" key="4">
    <source>
        <dbReference type="Google" id="ProtNLM"/>
    </source>
</evidence>
<organism evidence="2 3">
    <name type="scientific">Streptomyces gilvifuscus</name>
    <dbReference type="NCBI Taxonomy" id="1550617"/>
    <lineage>
        <taxon>Bacteria</taxon>
        <taxon>Bacillati</taxon>
        <taxon>Actinomycetota</taxon>
        <taxon>Actinomycetes</taxon>
        <taxon>Kitasatosporales</taxon>
        <taxon>Streptomycetaceae</taxon>
        <taxon>Streptomyces</taxon>
    </lineage>
</organism>
<proteinExistence type="predicted"/>
<keyword evidence="1" id="KW-0732">Signal</keyword>
<keyword evidence="3" id="KW-1185">Reference proteome</keyword>
<gene>
    <name evidence="2" type="ORF">PO587_44525</name>
</gene>
<dbReference type="RefSeq" id="WP_272179313.1">
    <property type="nucleotide sequence ID" value="NZ_JAQOSK010000041.1"/>
</dbReference>
<feature type="signal peptide" evidence="1">
    <location>
        <begin position="1"/>
        <end position="29"/>
    </location>
</feature>
<name>A0ABT5G9L9_9ACTN</name>
<evidence type="ECO:0000313" key="2">
    <source>
        <dbReference type="EMBL" id="MDC2961505.1"/>
    </source>
</evidence>
<feature type="chain" id="PRO_5047334044" description="Secreted protein" evidence="1">
    <location>
        <begin position="30"/>
        <end position="131"/>
    </location>
</feature>
<reference evidence="2 3" key="1">
    <citation type="journal article" date="2015" name="Int. J. Syst. Evol. Microbiol.">
        <title>Streptomyces gilvifuscus sp. nov., an actinomycete that produces antibacterial compounds isolated from soil.</title>
        <authorList>
            <person name="Nguyen T.M."/>
            <person name="Kim J."/>
        </authorList>
    </citation>
    <scope>NUCLEOTIDE SEQUENCE [LARGE SCALE GENOMIC DNA]</scope>
    <source>
        <strain evidence="2 3">T113</strain>
    </source>
</reference>
<accession>A0ABT5G9L9</accession>
<protein>
    <recommendedName>
        <fullName evidence="4">Secreted protein</fullName>
    </recommendedName>
</protein>
<evidence type="ECO:0000256" key="1">
    <source>
        <dbReference type="SAM" id="SignalP"/>
    </source>
</evidence>
<dbReference type="EMBL" id="JAQOSK010000041">
    <property type="protein sequence ID" value="MDC2961505.1"/>
    <property type="molecule type" value="Genomic_DNA"/>
</dbReference>
<sequence>MTTRFTRAFPVALLLCLGVTVPATGSASAAPAAAATTCYGGAVTVRYGDAVEFGPYWTTSRCTDINMRVIGGTADYVNACVKFAKYGTCNRWTKVGRSWTTIATDVLNDSKFTVPAGVPLEGDDAVMQIAF</sequence>
<evidence type="ECO:0000313" key="3">
    <source>
        <dbReference type="Proteomes" id="UP001221328"/>
    </source>
</evidence>
<comment type="caution">
    <text evidence="2">The sequence shown here is derived from an EMBL/GenBank/DDBJ whole genome shotgun (WGS) entry which is preliminary data.</text>
</comment>
<dbReference type="Proteomes" id="UP001221328">
    <property type="component" value="Unassembled WGS sequence"/>
</dbReference>